<reference evidence="1" key="1">
    <citation type="journal article" date="2015" name="Nature">
        <title>Complex archaea that bridge the gap between prokaryotes and eukaryotes.</title>
        <authorList>
            <person name="Spang A."/>
            <person name="Saw J.H."/>
            <person name="Jorgensen S.L."/>
            <person name="Zaremba-Niedzwiedzka K."/>
            <person name="Martijn J."/>
            <person name="Lind A.E."/>
            <person name="van Eijk R."/>
            <person name="Schleper C."/>
            <person name="Guy L."/>
            <person name="Ettema T.J."/>
        </authorList>
    </citation>
    <scope>NUCLEOTIDE SEQUENCE</scope>
</reference>
<protein>
    <submittedName>
        <fullName evidence="1">Uncharacterized protein</fullName>
    </submittedName>
</protein>
<sequence>MTRLLAIVASVVLLLSSTNAMAQDLLTQQRRGYIKGIGAIAVMVDQYKGEDEQATQLKTEVELRLRQAGIQVGPGSAYLMLGRSHPHGLGLCHIQAEIQEFSKFERRHGLSSELPVTTWESSLDGTTQDIAVDDWEAARKVLMAAVDEFLNDYLAANQRGAK</sequence>
<evidence type="ECO:0000313" key="1">
    <source>
        <dbReference type="EMBL" id="KKL07866.1"/>
    </source>
</evidence>
<organism evidence="1">
    <name type="scientific">marine sediment metagenome</name>
    <dbReference type="NCBI Taxonomy" id="412755"/>
    <lineage>
        <taxon>unclassified sequences</taxon>
        <taxon>metagenomes</taxon>
        <taxon>ecological metagenomes</taxon>
    </lineage>
</organism>
<proteinExistence type="predicted"/>
<name>A0A0F9CQC9_9ZZZZ</name>
<comment type="caution">
    <text evidence="1">The sequence shown here is derived from an EMBL/GenBank/DDBJ whole genome shotgun (WGS) entry which is preliminary data.</text>
</comment>
<dbReference type="EMBL" id="LAZR01043116">
    <property type="protein sequence ID" value="KKL07866.1"/>
    <property type="molecule type" value="Genomic_DNA"/>
</dbReference>
<gene>
    <name evidence="1" type="ORF">LCGC14_2581700</name>
</gene>
<accession>A0A0F9CQC9</accession>
<dbReference type="AlphaFoldDB" id="A0A0F9CQC9"/>